<dbReference type="PANTHER" id="PTHR43065">
    <property type="entry name" value="SENSOR HISTIDINE KINASE"/>
    <property type="match status" value="1"/>
</dbReference>
<dbReference type="SMART" id="SM00388">
    <property type="entry name" value="HisKA"/>
    <property type="match status" value="1"/>
</dbReference>
<feature type="domain" description="Histidine kinase" evidence="14">
    <location>
        <begin position="369"/>
        <end position="577"/>
    </location>
</feature>
<dbReference type="PANTHER" id="PTHR43065:SF46">
    <property type="entry name" value="C4-DICARBOXYLATE TRANSPORT SENSOR PROTEIN DCTB"/>
    <property type="match status" value="1"/>
</dbReference>
<sequence>MGYGCGVVRHTGKIAIIAALVCALAIALVAGSVARRVALARFEARTLADVRLRQALLASEIARFRLLPRALADDRDVVAALQSPTASAQRRLNPKLERLARELGAPVIYVIDRNGTTVGASNWREPNSFVGQAYGFRPYFRDARRAGTGEQFALGSVSRKPGLYLATRSVEDGVVVVKLEFDLVEAQWRAAEGITYVTDRNGVILVSSRPQWRFAATRPLSERVRRAEEETSGVSAIARVPYRVLGGNQVVPVGEDRRYLVAATPPDASGWQVNLALPLQPTVDAAVRMTQLIAGLVACVLFGMAAVLVERGRQRRSRTAQLEAAVAERTAELRSEIADRIGAEQRAAELREGLRQANRLATLGQVTASVAHETAQPVAAIRNYAAATGLLLDRGEEQEARANLAAIARLADRIGAVTAHLRGFARKSATGSEAVSLDEVLDGARLILKEQLSPIALRICCAELGLRVRGERVRLEQVIVNLLQNAAEALKGRADPAIDLTIAAEPGRVLLQLRDNGPGIDPAIAPQLFTPFVTSRAAGLGLGLVIAKDIVEEFGGTLTLANTASGAGFDVALVRVA</sequence>
<dbReference type="InterPro" id="IPR029151">
    <property type="entry name" value="Sensor-like_sf"/>
</dbReference>
<dbReference type="InterPro" id="IPR036097">
    <property type="entry name" value="HisK_dim/P_sf"/>
</dbReference>
<dbReference type="SUPFAM" id="SSF103190">
    <property type="entry name" value="Sensory domain-like"/>
    <property type="match status" value="1"/>
</dbReference>
<keyword evidence="7 13" id="KW-0812">Transmembrane</keyword>
<dbReference type="AlphaFoldDB" id="A0A7X1KQL0"/>
<reference evidence="15 16" key="1">
    <citation type="submission" date="2020-08" db="EMBL/GenBank/DDBJ databases">
        <title>The genome sequence of type strain Novosphingobium piscinae KCTC 42194.</title>
        <authorList>
            <person name="Liu Y."/>
        </authorList>
    </citation>
    <scope>NUCLEOTIDE SEQUENCE [LARGE SCALE GENOMIC DNA]</scope>
    <source>
        <strain evidence="15 16">KCTC 42194</strain>
    </source>
</reference>
<organism evidence="15 16">
    <name type="scientific">Novosphingobium piscinae</name>
    <dbReference type="NCBI Taxonomy" id="1507448"/>
    <lineage>
        <taxon>Bacteria</taxon>
        <taxon>Pseudomonadati</taxon>
        <taxon>Pseudomonadota</taxon>
        <taxon>Alphaproteobacteria</taxon>
        <taxon>Sphingomonadales</taxon>
        <taxon>Sphingomonadaceae</taxon>
        <taxon>Novosphingobium</taxon>
    </lineage>
</organism>
<evidence type="ECO:0000256" key="11">
    <source>
        <dbReference type="ARBA" id="ARBA00022989"/>
    </source>
</evidence>
<accession>A0A7X1KQL0</accession>
<dbReference type="SUPFAM" id="SSF47384">
    <property type="entry name" value="Homodimeric domain of signal transducing histidine kinase"/>
    <property type="match status" value="1"/>
</dbReference>
<dbReference type="PIRSF" id="PIRSF036431">
    <property type="entry name" value="STHK_DctB"/>
    <property type="match status" value="1"/>
</dbReference>
<evidence type="ECO:0000256" key="4">
    <source>
        <dbReference type="ARBA" id="ARBA00022475"/>
    </source>
</evidence>
<dbReference type="GO" id="GO:0000155">
    <property type="term" value="F:phosphorelay sensor kinase activity"/>
    <property type="evidence" value="ECO:0007669"/>
    <property type="project" value="InterPro"/>
</dbReference>
<comment type="caution">
    <text evidence="15">The sequence shown here is derived from an EMBL/GenBank/DDBJ whole genome shotgun (WGS) entry which is preliminary data.</text>
</comment>
<keyword evidence="12" id="KW-0902">Two-component regulatory system</keyword>
<evidence type="ECO:0000256" key="12">
    <source>
        <dbReference type="ARBA" id="ARBA00023012"/>
    </source>
</evidence>
<keyword evidence="6" id="KW-0808">Transferase</keyword>
<dbReference type="Proteomes" id="UP000551327">
    <property type="component" value="Unassembled WGS sequence"/>
</dbReference>
<evidence type="ECO:0000313" key="16">
    <source>
        <dbReference type="Proteomes" id="UP000551327"/>
    </source>
</evidence>
<dbReference type="InterPro" id="IPR004358">
    <property type="entry name" value="Sig_transdc_His_kin-like_C"/>
</dbReference>
<evidence type="ECO:0000313" key="15">
    <source>
        <dbReference type="EMBL" id="MBC2669673.1"/>
    </source>
</evidence>
<name>A0A7X1KQL0_9SPHN</name>
<dbReference type="Pfam" id="PF02518">
    <property type="entry name" value="HATPase_c"/>
    <property type="match status" value="1"/>
</dbReference>
<comment type="catalytic activity">
    <reaction evidence="1">
        <text>ATP + protein L-histidine = ADP + protein N-phospho-L-histidine.</text>
        <dbReference type="EC" id="2.7.13.3"/>
    </reaction>
</comment>
<comment type="subcellular location">
    <subcellularLocation>
        <location evidence="2">Cell membrane</location>
        <topology evidence="2">Multi-pass membrane protein</topology>
    </subcellularLocation>
</comment>
<keyword evidence="4" id="KW-1003">Cell membrane</keyword>
<evidence type="ECO:0000256" key="9">
    <source>
        <dbReference type="ARBA" id="ARBA00022777"/>
    </source>
</evidence>
<keyword evidence="13" id="KW-0472">Membrane</keyword>
<dbReference type="CDD" id="cd00082">
    <property type="entry name" value="HisKA"/>
    <property type="match status" value="1"/>
</dbReference>
<evidence type="ECO:0000256" key="13">
    <source>
        <dbReference type="SAM" id="Phobius"/>
    </source>
</evidence>
<dbReference type="PROSITE" id="PS50109">
    <property type="entry name" value="HIS_KIN"/>
    <property type="match status" value="1"/>
</dbReference>
<evidence type="ECO:0000256" key="5">
    <source>
        <dbReference type="ARBA" id="ARBA00022553"/>
    </source>
</evidence>
<feature type="transmembrane region" description="Helical" evidence="13">
    <location>
        <begin position="289"/>
        <end position="309"/>
    </location>
</feature>
<evidence type="ECO:0000256" key="7">
    <source>
        <dbReference type="ARBA" id="ARBA00022692"/>
    </source>
</evidence>
<dbReference type="Gene3D" id="1.10.287.130">
    <property type="match status" value="1"/>
</dbReference>
<dbReference type="InterPro" id="IPR005467">
    <property type="entry name" value="His_kinase_dom"/>
</dbReference>
<dbReference type="PRINTS" id="PR00344">
    <property type="entry name" value="BCTRLSENSOR"/>
</dbReference>
<keyword evidence="5" id="KW-0597">Phosphoprotein</keyword>
<dbReference type="InterPro" id="IPR003594">
    <property type="entry name" value="HATPase_dom"/>
</dbReference>
<keyword evidence="11 13" id="KW-1133">Transmembrane helix</keyword>
<evidence type="ECO:0000256" key="3">
    <source>
        <dbReference type="ARBA" id="ARBA00012438"/>
    </source>
</evidence>
<evidence type="ECO:0000259" key="14">
    <source>
        <dbReference type="PROSITE" id="PS50109"/>
    </source>
</evidence>
<dbReference type="EC" id="2.7.13.3" evidence="3"/>
<keyword evidence="8" id="KW-0547">Nucleotide-binding</keyword>
<dbReference type="InterPro" id="IPR036890">
    <property type="entry name" value="HATPase_C_sf"/>
</dbReference>
<keyword evidence="9 15" id="KW-0418">Kinase</keyword>
<evidence type="ECO:0000256" key="8">
    <source>
        <dbReference type="ARBA" id="ARBA00022741"/>
    </source>
</evidence>
<dbReference type="SUPFAM" id="SSF55874">
    <property type="entry name" value="ATPase domain of HSP90 chaperone/DNA topoisomerase II/histidine kinase"/>
    <property type="match status" value="1"/>
</dbReference>
<dbReference type="Gene3D" id="6.10.250.3020">
    <property type="match status" value="1"/>
</dbReference>
<dbReference type="GO" id="GO:0005886">
    <property type="term" value="C:plasma membrane"/>
    <property type="evidence" value="ECO:0007669"/>
    <property type="project" value="UniProtKB-SubCell"/>
</dbReference>
<dbReference type="GO" id="GO:0005524">
    <property type="term" value="F:ATP binding"/>
    <property type="evidence" value="ECO:0007669"/>
    <property type="project" value="UniProtKB-KW"/>
</dbReference>
<dbReference type="Gene3D" id="3.30.565.10">
    <property type="entry name" value="Histidine kinase-like ATPase, C-terminal domain"/>
    <property type="match status" value="1"/>
</dbReference>
<protein>
    <recommendedName>
        <fullName evidence="3">histidine kinase</fullName>
        <ecNumber evidence="3">2.7.13.3</ecNumber>
    </recommendedName>
</protein>
<keyword evidence="16" id="KW-1185">Reference proteome</keyword>
<keyword evidence="10" id="KW-0067">ATP-binding</keyword>
<dbReference type="EMBL" id="JACLAX010000010">
    <property type="protein sequence ID" value="MBC2669673.1"/>
    <property type="molecule type" value="Genomic_DNA"/>
</dbReference>
<evidence type="ECO:0000256" key="2">
    <source>
        <dbReference type="ARBA" id="ARBA00004651"/>
    </source>
</evidence>
<dbReference type="SMART" id="SM00387">
    <property type="entry name" value="HATPase_c"/>
    <property type="match status" value="1"/>
</dbReference>
<evidence type="ECO:0000256" key="1">
    <source>
        <dbReference type="ARBA" id="ARBA00000085"/>
    </source>
</evidence>
<proteinExistence type="predicted"/>
<dbReference type="Gene3D" id="3.30.450.20">
    <property type="entry name" value="PAS domain"/>
    <property type="match status" value="2"/>
</dbReference>
<evidence type="ECO:0000256" key="10">
    <source>
        <dbReference type="ARBA" id="ARBA00022840"/>
    </source>
</evidence>
<dbReference type="InterPro" id="IPR017055">
    <property type="entry name" value="Sig_transdc_His_kinase_DctB"/>
</dbReference>
<gene>
    <name evidence="15" type="ORF">H7F53_11010</name>
</gene>
<dbReference type="InterPro" id="IPR003661">
    <property type="entry name" value="HisK_dim/P_dom"/>
</dbReference>
<evidence type="ECO:0000256" key="6">
    <source>
        <dbReference type="ARBA" id="ARBA00022679"/>
    </source>
</evidence>